<organism evidence="2 3">
    <name type="scientific">Irregularibacter muris</name>
    <dbReference type="NCBI Taxonomy" id="1796619"/>
    <lineage>
        <taxon>Bacteria</taxon>
        <taxon>Bacillati</taxon>
        <taxon>Bacillota</taxon>
        <taxon>Clostridia</taxon>
        <taxon>Eubacteriales</taxon>
        <taxon>Eubacteriaceae</taxon>
        <taxon>Irregularibacter</taxon>
    </lineage>
</organism>
<keyword evidence="3" id="KW-1185">Reference proteome</keyword>
<dbReference type="EMBL" id="JANKAS010000017">
    <property type="protein sequence ID" value="MCR1900030.1"/>
    <property type="molecule type" value="Genomic_DNA"/>
</dbReference>
<feature type="signal peptide" evidence="1">
    <location>
        <begin position="1"/>
        <end position="21"/>
    </location>
</feature>
<reference evidence="2" key="1">
    <citation type="submission" date="2022-07" db="EMBL/GenBank/DDBJ databases">
        <title>Enhanced cultured diversity of the mouse gut microbiota enables custom-made synthetic communities.</title>
        <authorList>
            <person name="Afrizal A."/>
        </authorList>
    </citation>
    <scope>NUCLEOTIDE SEQUENCE</scope>
    <source>
        <strain evidence="2">DSM 28593</strain>
    </source>
</reference>
<evidence type="ECO:0000256" key="1">
    <source>
        <dbReference type="SAM" id="SignalP"/>
    </source>
</evidence>
<protein>
    <recommendedName>
        <fullName evidence="4">Lipoprotein</fullName>
    </recommendedName>
</protein>
<proteinExistence type="predicted"/>
<accession>A0AAE3L004</accession>
<comment type="caution">
    <text evidence="2">The sequence shown here is derived from an EMBL/GenBank/DDBJ whole genome shotgun (WGS) entry which is preliminary data.</text>
</comment>
<gene>
    <name evidence="2" type="ORF">NSA47_13760</name>
</gene>
<dbReference type="AlphaFoldDB" id="A0AAE3L004"/>
<dbReference type="RefSeq" id="WP_257532941.1">
    <property type="nucleotide sequence ID" value="NZ_JANKAS010000017.1"/>
</dbReference>
<evidence type="ECO:0008006" key="4">
    <source>
        <dbReference type="Google" id="ProtNLM"/>
    </source>
</evidence>
<sequence length="238" mass="28308">MKRCLIVIACVLFLFMGCASKEVFIESKEIKDFPIPEEAEFIETQEDDTQFQYHWENIKVSSGIPKSFQDKVKEYGWKLDEKQSKEQEYYFIKYDRTLKLLVEDGSFILSEVESLPQKRDKEGNYLLNHQIIFDGDKDDIFFENTLEQNAYDWFMDSLEKIKKATNKEQYFYKKEGNIYEYLVITGGQKVKRVYINEKKTRIVIELTEGKGTEDEIQFLRYKSFYPNIKISATILVEN</sequence>
<evidence type="ECO:0000313" key="2">
    <source>
        <dbReference type="EMBL" id="MCR1900030.1"/>
    </source>
</evidence>
<feature type="chain" id="PRO_5042086154" description="Lipoprotein" evidence="1">
    <location>
        <begin position="22"/>
        <end position="238"/>
    </location>
</feature>
<evidence type="ECO:0000313" key="3">
    <source>
        <dbReference type="Proteomes" id="UP001205748"/>
    </source>
</evidence>
<keyword evidence="1" id="KW-0732">Signal</keyword>
<dbReference type="PROSITE" id="PS51257">
    <property type="entry name" value="PROKAR_LIPOPROTEIN"/>
    <property type="match status" value="1"/>
</dbReference>
<name>A0AAE3L004_9FIRM</name>
<dbReference type="Proteomes" id="UP001205748">
    <property type="component" value="Unassembled WGS sequence"/>
</dbReference>